<evidence type="ECO:0000256" key="2">
    <source>
        <dbReference type="SAM" id="Phobius"/>
    </source>
</evidence>
<organism evidence="4 5">
    <name type="scientific">Listeria fleischmannii subsp. fleischmannii</name>
    <dbReference type="NCBI Taxonomy" id="1671902"/>
    <lineage>
        <taxon>Bacteria</taxon>
        <taxon>Bacillati</taxon>
        <taxon>Bacillota</taxon>
        <taxon>Bacilli</taxon>
        <taxon>Bacillales</taxon>
        <taxon>Listeriaceae</taxon>
        <taxon>Listeria</taxon>
    </lineage>
</organism>
<dbReference type="PANTHER" id="PTHR30576">
    <property type="entry name" value="COLANIC BIOSYNTHESIS UDP-GLUCOSE LIPID CARRIER TRANSFERASE"/>
    <property type="match status" value="1"/>
</dbReference>
<accession>A0A2X3HF03</accession>
<evidence type="ECO:0000259" key="3">
    <source>
        <dbReference type="Pfam" id="PF02397"/>
    </source>
</evidence>
<protein>
    <submittedName>
        <fullName evidence="4">Colanic biosynthesis UDP-glucose lipid carrier transferase</fullName>
    </submittedName>
</protein>
<evidence type="ECO:0000313" key="4">
    <source>
        <dbReference type="EMBL" id="SQC69834.1"/>
    </source>
</evidence>
<keyword evidence="2" id="KW-1133">Transmembrane helix</keyword>
<keyword evidence="4" id="KW-0808">Transferase</keyword>
<evidence type="ECO:0000256" key="1">
    <source>
        <dbReference type="ARBA" id="ARBA00006464"/>
    </source>
</evidence>
<dbReference type="Pfam" id="PF02397">
    <property type="entry name" value="Bac_transf"/>
    <property type="match status" value="1"/>
</dbReference>
<dbReference type="GO" id="GO:0016780">
    <property type="term" value="F:phosphotransferase activity, for other substituted phosphate groups"/>
    <property type="evidence" value="ECO:0007669"/>
    <property type="project" value="TreeGrafter"/>
</dbReference>
<dbReference type="Proteomes" id="UP000250257">
    <property type="component" value="Unassembled WGS sequence"/>
</dbReference>
<gene>
    <name evidence="4" type="primary">wcaJ_3</name>
    <name evidence="4" type="ORF">NCTC13940_01737</name>
</gene>
<sequence>METIKTVAKKATTKQNSPFYPVVKRSMDVAGAGLGLFFLAPFLLVLILVLKISNLRAPVFFKQERIGKNGSKFMMYKFRTMIPNAEEKLAELLQYNEVEEHCLK</sequence>
<feature type="domain" description="Bacterial sugar transferase" evidence="3">
    <location>
        <begin position="24"/>
        <end position="92"/>
    </location>
</feature>
<dbReference type="AlphaFoldDB" id="A0A2X3HF03"/>
<dbReference type="EMBL" id="UAWT01000020">
    <property type="protein sequence ID" value="SQC69834.1"/>
    <property type="molecule type" value="Genomic_DNA"/>
</dbReference>
<proteinExistence type="inferred from homology"/>
<reference evidence="4 5" key="1">
    <citation type="submission" date="2018-06" db="EMBL/GenBank/DDBJ databases">
        <authorList>
            <consortium name="Pathogen Informatics"/>
            <person name="Doyle S."/>
        </authorList>
    </citation>
    <scope>NUCLEOTIDE SEQUENCE [LARGE SCALE GENOMIC DNA]</scope>
    <source>
        <strain evidence="4 5">NCTC13940</strain>
    </source>
</reference>
<name>A0A2X3HF03_9LIST</name>
<dbReference type="InterPro" id="IPR003362">
    <property type="entry name" value="Bact_transf"/>
</dbReference>
<keyword evidence="2" id="KW-0812">Transmembrane</keyword>
<dbReference type="PANTHER" id="PTHR30576:SF0">
    <property type="entry name" value="UNDECAPRENYL-PHOSPHATE N-ACETYLGALACTOSAMINYL 1-PHOSPHATE TRANSFERASE-RELATED"/>
    <property type="match status" value="1"/>
</dbReference>
<comment type="similarity">
    <text evidence="1">Belongs to the bacterial sugar transferase family.</text>
</comment>
<evidence type="ECO:0000313" key="5">
    <source>
        <dbReference type="Proteomes" id="UP000250257"/>
    </source>
</evidence>
<feature type="transmembrane region" description="Helical" evidence="2">
    <location>
        <begin position="29"/>
        <end position="50"/>
    </location>
</feature>
<keyword evidence="2" id="KW-0472">Membrane</keyword>